<dbReference type="RefSeq" id="WP_072777466.1">
    <property type="nucleotide sequence ID" value="NZ_FQXC01000002.1"/>
</dbReference>
<reference evidence="7 8" key="1">
    <citation type="submission" date="2016-11" db="EMBL/GenBank/DDBJ databases">
        <authorList>
            <person name="Jaros S."/>
            <person name="Januszkiewicz K."/>
            <person name="Wedrychowicz H."/>
        </authorList>
    </citation>
    <scope>NUCLEOTIDE SEQUENCE [LARGE SCALE GENOMIC DNA]</scope>
    <source>
        <strain evidence="7 8">DSM 29431</strain>
    </source>
</reference>
<evidence type="ECO:0000259" key="6">
    <source>
        <dbReference type="PROSITE" id="PS51352"/>
    </source>
</evidence>
<dbReference type="PROSITE" id="PS51352">
    <property type="entry name" value="THIOREDOXIN_2"/>
    <property type="match status" value="1"/>
</dbReference>
<proteinExistence type="predicted"/>
<dbReference type="InterPro" id="IPR036249">
    <property type="entry name" value="Thioredoxin-like_sf"/>
</dbReference>
<name>A0A1M5RBS2_9RHOB</name>
<dbReference type="Gene3D" id="3.40.30.10">
    <property type="entry name" value="Glutaredoxin"/>
    <property type="match status" value="1"/>
</dbReference>
<accession>A0A1M5RBS2</accession>
<keyword evidence="1 5" id="KW-0732">Signal</keyword>
<gene>
    <name evidence="7" type="ORF">SAMN05443551_1696</name>
</gene>
<dbReference type="Pfam" id="PF01323">
    <property type="entry name" value="DSBA"/>
    <property type="match status" value="1"/>
</dbReference>
<dbReference type="Pfam" id="PF18312">
    <property type="entry name" value="ScsC_N"/>
    <property type="match status" value="1"/>
</dbReference>
<evidence type="ECO:0000313" key="8">
    <source>
        <dbReference type="Proteomes" id="UP000184221"/>
    </source>
</evidence>
<protein>
    <submittedName>
        <fullName evidence="7">Protein-disulfide isomerase</fullName>
    </submittedName>
</protein>
<sequence length="252" mass="27441">MLKTRLASSVLALAIGTGVFASDLDFDNMTEAEREAFGAQVRAYLLENPQVIMEAVDVLEARQAEEQAQGDIALIAENSEAIYNDGYSWVGGNPDGDVTIVEFFDYRCGFCRRAHPEVAELLELDGNIRYVAKEFPILGENSVISSRFALAVREVAGDDAYAEAKDALIALNSEMEEPVLRRLADTLGLDADAVIAAMDSDAITEQLAETRDLARALQINGTPSFVMGDQLVRGYLPLAAMQQIVDETRQDG</sequence>
<evidence type="ECO:0000256" key="2">
    <source>
        <dbReference type="ARBA" id="ARBA00023002"/>
    </source>
</evidence>
<evidence type="ECO:0000256" key="5">
    <source>
        <dbReference type="SAM" id="SignalP"/>
    </source>
</evidence>
<organism evidence="7 8">
    <name type="scientific">Marivita hallyeonensis</name>
    <dbReference type="NCBI Taxonomy" id="996342"/>
    <lineage>
        <taxon>Bacteria</taxon>
        <taxon>Pseudomonadati</taxon>
        <taxon>Pseudomonadota</taxon>
        <taxon>Alphaproteobacteria</taxon>
        <taxon>Rhodobacterales</taxon>
        <taxon>Roseobacteraceae</taxon>
        <taxon>Marivita</taxon>
    </lineage>
</organism>
<keyword evidence="4" id="KW-0676">Redox-active center</keyword>
<dbReference type="InterPro" id="IPR041205">
    <property type="entry name" value="ScsC_N"/>
</dbReference>
<keyword evidence="8" id="KW-1185">Reference proteome</keyword>
<dbReference type="EMBL" id="FQXC01000002">
    <property type="protein sequence ID" value="SHH23755.1"/>
    <property type="molecule type" value="Genomic_DNA"/>
</dbReference>
<keyword evidence="2" id="KW-0560">Oxidoreductase</keyword>
<dbReference type="InterPro" id="IPR013766">
    <property type="entry name" value="Thioredoxin_domain"/>
</dbReference>
<dbReference type="STRING" id="996342.SAMN05443551_1696"/>
<dbReference type="PANTHER" id="PTHR13887:SF14">
    <property type="entry name" value="DISULFIDE BOND FORMATION PROTEIN D"/>
    <property type="match status" value="1"/>
</dbReference>
<feature type="chain" id="PRO_5012544980" evidence="5">
    <location>
        <begin position="22"/>
        <end position="252"/>
    </location>
</feature>
<dbReference type="GO" id="GO:0016491">
    <property type="term" value="F:oxidoreductase activity"/>
    <property type="evidence" value="ECO:0007669"/>
    <property type="project" value="UniProtKB-KW"/>
</dbReference>
<keyword evidence="7" id="KW-0413">Isomerase</keyword>
<evidence type="ECO:0000313" key="7">
    <source>
        <dbReference type="EMBL" id="SHH23755.1"/>
    </source>
</evidence>
<feature type="signal peptide" evidence="5">
    <location>
        <begin position="1"/>
        <end position="21"/>
    </location>
</feature>
<feature type="domain" description="Thioredoxin" evidence="6">
    <location>
        <begin position="53"/>
        <end position="250"/>
    </location>
</feature>
<dbReference type="Proteomes" id="UP000184221">
    <property type="component" value="Unassembled WGS sequence"/>
</dbReference>
<dbReference type="OrthoDB" id="9780147at2"/>
<dbReference type="AlphaFoldDB" id="A0A1M5RBS2"/>
<dbReference type="PANTHER" id="PTHR13887">
    <property type="entry name" value="GLUTATHIONE S-TRANSFERASE KAPPA"/>
    <property type="match status" value="1"/>
</dbReference>
<evidence type="ECO:0000256" key="1">
    <source>
        <dbReference type="ARBA" id="ARBA00022729"/>
    </source>
</evidence>
<dbReference type="GO" id="GO:0016853">
    <property type="term" value="F:isomerase activity"/>
    <property type="evidence" value="ECO:0007669"/>
    <property type="project" value="UniProtKB-KW"/>
</dbReference>
<evidence type="ECO:0000256" key="4">
    <source>
        <dbReference type="ARBA" id="ARBA00023284"/>
    </source>
</evidence>
<keyword evidence="3" id="KW-1015">Disulfide bond</keyword>
<evidence type="ECO:0000256" key="3">
    <source>
        <dbReference type="ARBA" id="ARBA00023157"/>
    </source>
</evidence>
<dbReference type="InterPro" id="IPR001853">
    <property type="entry name" value="DSBA-like_thioredoxin_dom"/>
</dbReference>
<dbReference type="SUPFAM" id="SSF52833">
    <property type="entry name" value="Thioredoxin-like"/>
    <property type="match status" value="1"/>
</dbReference>
<dbReference type="CDD" id="cd03023">
    <property type="entry name" value="DsbA_Com1_like"/>
    <property type="match status" value="1"/>
</dbReference>